<reference evidence="5" key="1">
    <citation type="submission" date="2016-10" db="EMBL/GenBank/DDBJ databases">
        <authorList>
            <person name="Varghese N."/>
            <person name="Submissions S."/>
        </authorList>
    </citation>
    <scope>NUCLEOTIDE SEQUENCE [LARGE SCALE GENOMIC DNA]</scope>
    <source>
        <strain evidence="5">CGMCC 1.12402</strain>
    </source>
</reference>
<evidence type="ECO:0000259" key="3">
    <source>
        <dbReference type="PROSITE" id="PS51186"/>
    </source>
</evidence>
<feature type="domain" description="N-acetyltransferase" evidence="3">
    <location>
        <begin position="18"/>
        <end position="167"/>
    </location>
</feature>
<dbReference type="InterPro" id="IPR050832">
    <property type="entry name" value="Bact_Acetyltransf"/>
</dbReference>
<dbReference type="InterPro" id="IPR000182">
    <property type="entry name" value="GNAT_dom"/>
</dbReference>
<dbReference type="AlphaFoldDB" id="A0A1I0R7I0"/>
<dbReference type="STRING" id="1267423.SAMN05216290_3197"/>
<dbReference type="Gene3D" id="3.40.630.30">
    <property type="match status" value="1"/>
</dbReference>
<dbReference type="EMBL" id="FOIR01000003">
    <property type="protein sequence ID" value="SEW36597.1"/>
    <property type="molecule type" value="Genomic_DNA"/>
</dbReference>
<dbReference type="GO" id="GO:0016747">
    <property type="term" value="F:acyltransferase activity, transferring groups other than amino-acyl groups"/>
    <property type="evidence" value="ECO:0007669"/>
    <property type="project" value="InterPro"/>
</dbReference>
<protein>
    <submittedName>
        <fullName evidence="4">Acetyltransferase (GNAT) family protein</fullName>
    </submittedName>
</protein>
<gene>
    <name evidence="4" type="ORF">SAMN05216290_3197</name>
</gene>
<proteinExistence type="predicted"/>
<accession>A0A1I0R7I0</accession>
<evidence type="ECO:0000313" key="4">
    <source>
        <dbReference type="EMBL" id="SEW36597.1"/>
    </source>
</evidence>
<name>A0A1I0R7I0_9BACT</name>
<organism evidence="4 5">
    <name type="scientific">Roseivirga pacifica</name>
    <dbReference type="NCBI Taxonomy" id="1267423"/>
    <lineage>
        <taxon>Bacteria</taxon>
        <taxon>Pseudomonadati</taxon>
        <taxon>Bacteroidota</taxon>
        <taxon>Cytophagia</taxon>
        <taxon>Cytophagales</taxon>
        <taxon>Roseivirgaceae</taxon>
        <taxon>Roseivirga</taxon>
    </lineage>
</organism>
<evidence type="ECO:0000313" key="5">
    <source>
        <dbReference type="Proteomes" id="UP000199437"/>
    </source>
</evidence>
<dbReference type="PROSITE" id="PS51186">
    <property type="entry name" value="GNAT"/>
    <property type="match status" value="1"/>
</dbReference>
<keyword evidence="1 4" id="KW-0808">Transferase</keyword>
<dbReference type="PANTHER" id="PTHR43877:SF2">
    <property type="entry name" value="AMINOALKYLPHOSPHONATE N-ACETYLTRANSFERASE-RELATED"/>
    <property type="match status" value="1"/>
</dbReference>
<dbReference type="PANTHER" id="PTHR43877">
    <property type="entry name" value="AMINOALKYLPHOSPHONATE N-ACETYLTRANSFERASE-RELATED-RELATED"/>
    <property type="match status" value="1"/>
</dbReference>
<dbReference type="CDD" id="cd04301">
    <property type="entry name" value="NAT_SF"/>
    <property type="match status" value="1"/>
</dbReference>
<sequence>MVSLFLKSITKEFKSTFLMIQLLRTDATNTDFQSLVKALDKDLAARDGADHAYYNQFNKIDMIKHALVAYIEETPASCGAIKQLEEGVMEVKRMYTLPTMRGKGLASQVLNGLEIWAKEMGYKKCRLETGKRQPEAIALYKKCGYQVIENYGQYAGVENSVCFDKAI</sequence>
<evidence type="ECO:0000256" key="1">
    <source>
        <dbReference type="ARBA" id="ARBA00022679"/>
    </source>
</evidence>
<dbReference type="Proteomes" id="UP000199437">
    <property type="component" value="Unassembled WGS sequence"/>
</dbReference>
<evidence type="ECO:0000256" key="2">
    <source>
        <dbReference type="ARBA" id="ARBA00023315"/>
    </source>
</evidence>
<keyword evidence="2" id="KW-0012">Acyltransferase</keyword>
<dbReference type="SUPFAM" id="SSF55729">
    <property type="entry name" value="Acyl-CoA N-acyltransferases (Nat)"/>
    <property type="match status" value="1"/>
</dbReference>
<dbReference type="Pfam" id="PF00583">
    <property type="entry name" value="Acetyltransf_1"/>
    <property type="match status" value="1"/>
</dbReference>
<keyword evidence="5" id="KW-1185">Reference proteome</keyword>
<dbReference type="InterPro" id="IPR016181">
    <property type="entry name" value="Acyl_CoA_acyltransferase"/>
</dbReference>